<proteinExistence type="predicted"/>
<keyword evidence="2" id="KW-1185">Reference proteome</keyword>
<reference evidence="1" key="1">
    <citation type="submission" date="2020-07" db="EMBL/GenBank/DDBJ databases">
        <title>Multicomponent nature underlies the extraordinary mechanical properties of spider dragline silk.</title>
        <authorList>
            <person name="Kono N."/>
            <person name="Nakamura H."/>
            <person name="Mori M."/>
            <person name="Yoshida Y."/>
            <person name="Ohtoshi R."/>
            <person name="Malay A.D."/>
            <person name="Moran D.A.P."/>
            <person name="Tomita M."/>
            <person name="Numata K."/>
            <person name="Arakawa K."/>
        </authorList>
    </citation>
    <scope>NUCLEOTIDE SEQUENCE</scope>
</reference>
<dbReference type="Proteomes" id="UP000887116">
    <property type="component" value="Unassembled WGS sequence"/>
</dbReference>
<accession>A0A8X6KPX1</accession>
<evidence type="ECO:0000313" key="1">
    <source>
        <dbReference type="EMBL" id="GFQ78408.1"/>
    </source>
</evidence>
<evidence type="ECO:0000313" key="2">
    <source>
        <dbReference type="Proteomes" id="UP000887116"/>
    </source>
</evidence>
<protein>
    <submittedName>
        <fullName evidence="1">Uncharacterized protein</fullName>
    </submittedName>
</protein>
<comment type="caution">
    <text evidence="1">The sequence shown here is derived from an EMBL/GenBank/DDBJ whole genome shotgun (WGS) entry which is preliminary data.</text>
</comment>
<dbReference type="AlphaFoldDB" id="A0A8X6KPX1"/>
<gene>
    <name evidence="1" type="ORF">TNCT_703301</name>
</gene>
<sequence length="174" mass="20062">MQALLVHDSYNKDFNIDSAIHSILESVKSNTSLLKCLLCPSSPQQQKFAQHQFNSLQERSRVRNLCSKLRMGTTRGRCSQARWKVRRGIITGEDIAGKERIVSLNENWPKFFTCMGVWMEIYEARHGRISNYSQTDVSETEFYLDNGIANNTRQVFSIANSLHHSRRENYATSI</sequence>
<name>A0A8X6KPX1_TRICU</name>
<organism evidence="1 2">
    <name type="scientific">Trichonephila clavata</name>
    <name type="common">Joro spider</name>
    <name type="synonym">Nephila clavata</name>
    <dbReference type="NCBI Taxonomy" id="2740835"/>
    <lineage>
        <taxon>Eukaryota</taxon>
        <taxon>Metazoa</taxon>
        <taxon>Ecdysozoa</taxon>
        <taxon>Arthropoda</taxon>
        <taxon>Chelicerata</taxon>
        <taxon>Arachnida</taxon>
        <taxon>Araneae</taxon>
        <taxon>Araneomorphae</taxon>
        <taxon>Entelegynae</taxon>
        <taxon>Araneoidea</taxon>
        <taxon>Nephilidae</taxon>
        <taxon>Trichonephila</taxon>
    </lineage>
</organism>
<dbReference type="EMBL" id="BMAO01002121">
    <property type="protein sequence ID" value="GFQ78408.1"/>
    <property type="molecule type" value="Genomic_DNA"/>
</dbReference>